<dbReference type="OrthoDB" id="1680496at2"/>
<evidence type="ECO:0000313" key="2">
    <source>
        <dbReference type="EMBL" id="TMO72713.1"/>
    </source>
</evidence>
<evidence type="ECO:0000313" key="1">
    <source>
        <dbReference type="EMBL" id="TMO66754.1"/>
    </source>
</evidence>
<reference evidence="3 4" key="1">
    <citation type="submission" date="2018-01" db="EMBL/GenBank/DDBJ databases">
        <authorList>
            <person name="Paulsen S."/>
            <person name="Gram L.K."/>
        </authorList>
    </citation>
    <scope>NUCLEOTIDE SEQUENCE [LARGE SCALE GENOMIC DNA]</scope>
    <source>
        <strain evidence="1 4">S3790</strain>
        <strain evidence="2 3">S3895</strain>
    </source>
</reference>
<dbReference type="EMBL" id="PNBX01000069">
    <property type="protein sequence ID" value="TMO66754.1"/>
    <property type="molecule type" value="Genomic_DNA"/>
</dbReference>
<evidence type="ECO:0008006" key="5">
    <source>
        <dbReference type="Google" id="ProtNLM"/>
    </source>
</evidence>
<name>A0A5S3V5Z5_9GAMM</name>
<protein>
    <recommendedName>
        <fullName evidence="5">Phage tail protein</fullName>
    </recommendedName>
</protein>
<evidence type="ECO:0000313" key="4">
    <source>
        <dbReference type="Proteomes" id="UP000307217"/>
    </source>
</evidence>
<dbReference type="EMBL" id="PNBW01000074">
    <property type="protein sequence ID" value="TMO72713.1"/>
    <property type="molecule type" value="Genomic_DNA"/>
</dbReference>
<dbReference type="Pfam" id="PF18906">
    <property type="entry name" value="Phage_tube_2"/>
    <property type="match status" value="1"/>
</dbReference>
<evidence type="ECO:0000313" key="3">
    <source>
        <dbReference type="Proteomes" id="UP000307164"/>
    </source>
</evidence>
<accession>A0A5S3V5Z5</accession>
<dbReference type="RefSeq" id="WP_138592712.1">
    <property type="nucleotide sequence ID" value="NZ_PNBW01000074.1"/>
</dbReference>
<reference evidence="1" key="3">
    <citation type="submission" date="2019-09" db="EMBL/GenBank/DDBJ databases">
        <title>Co-occurence of chitin degradation, pigmentation and bioactivity in marine Pseudoalteromonas.</title>
        <authorList>
            <person name="Sonnenschein E.C."/>
            <person name="Bech P.K."/>
        </authorList>
    </citation>
    <scope>NUCLEOTIDE SEQUENCE</scope>
    <source>
        <strain evidence="1">S3790</strain>
        <strain evidence="2 3">S3895</strain>
    </source>
</reference>
<organism evidence="1 4">
    <name type="scientific">Pseudoalteromonas aurantia</name>
    <dbReference type="NCBI Taxonomy" id="43654"/>
    <lineage>
        <taxon>Bacteria</taxon>
        <taxon>Pseudomonadati</taxon>
        <taxon>Pseudomonadota</taxon>
        <taxon>Gammaproteobacteria</taxon>
        <taxon>Alteromonadales</taxon>
        <taxon>Pseudoalteromonadaceae</taxon>
        <taxon>Pseudoalteromonas</taxon>
    </lineage>
</organism>
<dbReference type="AlphaFoldDB" id="A0A5S3V5Z5"/>
<dbReference type="InterPro" id="IPR044000">
    <property type="entry name" value="Phage_tube_2"/>
</dbReference>
<proteinExistence type="predicted"/>
<sequence length="306" mass="33063">MTQSTSHKFYIVEEAEYGVLPDAAQFVEVPITGTTLGLTKNATQANTIRSDRQIADYRDGTQQIGGDIKAELQWQTIDMLLEASVCGNWDTDTLKSGTARRSFSILRHFTTLSGSDKPYQLYSGIELNNINIQLGTEGVTSATFSAIGKSVEVMADLPQGAVLNATAQIPAFDSFSGQVTEGGNNLAIATELGFTLENGIEPRFVIGSNETIRPSIGLSNLTGTLGVYFENHALFEKFLNGENSDISFSMADPQGNQYIVKVPNLRYTGGQPDVEGTGAIIVSLPFQGLFSETDKTNLVIERKAKV</sequence>
<keyword evidence="3" id="KW-1185">Reference proteome</keyword>
<dbReference type="Proteomes" id="UP000307164">
    <property type="component" value="Unassembled WGS sequence"/>
</dbReference>
<reference evidence="4" key="2">
    <citation type="submission" date="2019-06" db="EMBL/GenBank/DDBJ databases">
        <title>Co-occurence of chitin degradation, pigmentation and bioactivity in marine Pseudoalteromonas.</title>
        <authorList>
            <person name="Sonnenschein E.C."/>
            <person name="Bech P.K."/>
        </authorList>
    </citation>
    <scope>NUCLEOTIDE SEQUENCE [LARGE SCALE GENOMIC DNA]</scope>
    <source>
        <strain evidence="4">S3790</strain>
    </source>
</reference>
<gene>
    <name evidence="1" type="ORF">CWC19_15560</name>
    <name evidence="2" type="ORF">CWC20_14690</name>
</gene>
<comment type="caution">
    <text evidence="1">The sequence shown here is derived from an EMBL/GenBank/DDBJ whole genome shotgun (WGS) entry which is preliminary data.</text>
</comment>
<dbReference type="Proteomes" id="UP000307217">
    <property type="component" value="Unassembled WGS sequence"/>
</dbReference>